<accession>A0ACC2J433</accession>
<sequence>MNTSPPGMGEAKSTVVLEAEPEKFEERVAPDQFDEGYRTTKKEIYAYYCYYIGNNGLTPFNFASPAFQNLLYQAAGDKGVLPFAGKNRSINSIMLLCSGISFAIQIVLFLTIGSFADFGYWRPNILIVQSLIAYAVGFGWLGAHSGDKWQVAAGLYIVGLISYQMTFTFWNAAFPGLARNTLEMKAKADAYVAGDITRDEYDYADSLMRSRLANVAFFIQSVAEIVILAIIIGIMFGLKIRENDANNSWGLSVTIAFGSAVWVLVSIPWFFLEKRRPGQDPGKRSIIAAGLWQICHAMKTTWRLKQSLIYLIGYVLLADSVGTTVTVISTLQNTIVAYDGLELTYLLIVLIAAQGFGIFTFWWCHKRFRLGSKTMFSTIAVAIVILDGWGMIGIWTDKFGFHNLWEFWVYQVYNGFLICPGYSYSQIMISEVTPRGHEFLFFSLFSIVGMTSSFIGPLVSSAIIDATPSHNNSTPFYFLFGLSAPEEPVRCILTEVNLTPQNKSLSYQALSYVWGSPADTIPIIVNGQEFHATSNLNDALRQLRQAGGQFLEKDIWVDAICINQHDLDEKSKQVPRMADIYSMADRVVIWLGCNSAEEEELFRRGFECRSKLHEIYLRDVAGTGTGFDDWSYEQVYPELDEAETETLGIWHLMSRRPWFTRIWTVQEFCLAGDSSIFYAGAHSMTVGALMLWGGAGLASFTSSRDKTEMRTMFGRRMWFQDQLSLNTISSRETCNVVSTLLELIMRTGCVAASVPHDRIYGLLALATQVPSIHRDLPEELQPNYLLSYETSK</sequence>
<evidence type="ECO:0000313" key="1">
    <source>
        <dbReference type="EMBL" id="KAJ8122241.1"/>
    </source>
</evidence>
<name>A0ACC2J433_9PEZI</name>
<comment type="caution">
    <text evidence="1">The sequence shown here is derived from an EMBL/GenBank/DDBJ whole genome shotgun (WGS) entry which is preliminary data.</text>
</comment>
<reference evidence="1" key="1">
    <citation type="submission" date="2022-11" db="EMBL/GenBank/DDBJ databases">
        <title>Genome Sequence of Nemania bipapillata.</title>
        <authorList>
            <person name="Buettner E."/>
        </authorList>
    </citation>
    <scope>NUCLEOTIDE SEQUENCE</scope>
    <source>
        <strain evidence="1">CP14</strain>
    </source>
</reference>
<proteinExistence type="predicted"/>
<gene>
    <name evidence="1" type="ORF">ONZ43_g1516</name>
</gene>
<dbReference type="EMBL" id="JAPESX010000265">
    <property type="protein sequence ID" value="KAJ8122241.1"/>
    <property type="molecule type" value="Genomic_DNA"/>
</dbReference>
<organism evidence="1 2">
    <name type="scientific">Nemania bipapillata</name>
    <dbReference type="NCBI Taxonomy" id="110536"/>
    <lineage>
        <taxon>Eukaryota</taxon>
        <taxon>Fungi</taxon>
        <taxon>Dikarya</taxon>
        <taxon>Ascomycota</taxon>
        <taxon>Pezizomycotina</taxon>
        <taxon>Sordariomycetes</taxon>
        <taxon>Xylariomycetidae</taxon>
        <taxon>Xylariales</taxon>
        <taxon>Xylariaceae</taxon>
        <taxon>Nemania</taxon>
    </lineage>
</organism>
<keyword evidence="2" id="KW-1185">Reference proteome</keyword>
<protein>
    <submittedName>
        <fullName evidence="1">Uncharacterized protein</fullName>
    </submittedName>
</protein>
<dbReference type="Proteomes" id="UP001153334">
    <property type="component" value="Unassembled WGS sequence"/>
</dbReference>
<evidence type="ECO:0000313" key="2">
    <source>
        <dbReference type="Proteomes" id="UP001153334"/>
    </source>
</evidence>